<sequence length="682" mass="74325">MLGVNSLPATDLRATPWVELMPWLDDYVSERAALLEALAPGEAWWLEDGPLSTAQDVDLEKVLAELAQLFVSGHKALTFAEGFPAVEAGLPISILGLQTRASTTVRRLTEDKTVEGLLTSTAQDLFVIPGTSEQTVRDVAYALLEISILNDPRVRGPVEDEGSDHSPVLTQLIDDLAALASWRRLRGQHDRPLLAVDIEDESPELIQELAARISAISSRDLPDVEQGDPVDEIENILGQLESRELLALRLRLLALEPISLGELSTRLHLSKPAASAIESQAKAKINAACGYGTAVGNLLASLRIEIQPVASMERLIAVHPTIGRTVPTLDVPLWLVLDGIDDYFEVTKGWAAAPDVDGAKKRTRSLLEDLESPNGVVAFEELAGLTEMPSDELHSWLSWCEIPVIEGSVLTRTKKLADTLVGTLEAIGEPQSPTQLAERGRTGKPVASVHRALEADERAFLGADGLWRLIGWETAVPTPIEPDVEQFEAVEGIVRRRAGRVTKRPEQTRRLYRIGLAWRYRIVVTADQLRGSGFALPAGVAAAVGCERGQTVELKSRLGTQMVRWTGAQPTSGTIGRFLRELDAHVGDEVLLEFSPDRSFAVVRPETLTAEADPLRRALAAIGHPQPSGIAERHLVRVLADAIGLYGETRPRRLLSAYESSSEEHVVALLEEAWMHTGSVDE</sequence>
<evidence type="ECO:0000313" key="1">
    <source>
        <dbReference type="EMBL" id="SNS98242.1"/>
    </source>
</evidence>
<dbReference type="EMBL" id="FZOW01000007">
    <property type="protein sequence ID" value="SNS98242.1"/>
    <property type="molecule type" value="Genomic_DNA"/>
</dbReference>
<dbReference type="OrthoDB" id="3928741at2"/>
<dbReference type="Proteomes" id="UP000198327">
    <property type="component" value="Unassembled WGS sequence"/>
</dbReference>
<proteinExistence type="predicted"/>
<dbReference type="SUPFAM" id="SSF88659">
    <property type="entry name" value="Sigma3 and sigma4 domains of RNA polymerase sigma factors"/>
    <property type="match status" value="1"/>
</dbReference>
<reference evidence="2" key="1">
    <citation type="submission" date="2017-06" db="EMBL/GenBank/DDBJ databases">
        <authorList>
            <person name="Varghese N."/>
            <person name="Submissions S."/>
        </authorList>
    </citation>
    <scope>NUCLEOTIDE SEQUENCE [LARGE SCALE GENOMIC DNA]</scope>
    <source>
        <strain evidence="2">JCM 23211</strain>
    </source>
</reference>
<gene>
    <name evidence="1" type="ORF">SAMN05421642_107275</name>
</gene>
<accession>A0A239IXY3</accession>
<keyword evidence="2" id="KW-1185">Reference proteome</keyword>
<evidence type="ECO:0000313" key="2">
    <source>
        <dbReference type="Proteomes" id="UP000198327"/>
    </source>
</evidence>
<name>A0A239IXY3_9NOCA</name>
<protein>
    <recommendedName>
        <fullName evidence="3">RNA polymerase sigma-70 region 4 domain-containing protein</fullName>
    </recommendedName>
</protein>
<dbReference type="AlphaFoldDB" id="A0A239IXY3"/>
<organism evidence="1 2">
    <name type="scientific">Rhodococcoides kyotonense</name>
    <dbReference type="NCBI Taxonomy" id="398843"/>
    <lineage>
        <taxon>Bacteria</taxon>
        <taxon>Bacillati</taxon>
        <taxon>Actinomycetota</taxon>
        <taxon>Actinomycetes</taxon>
        <taxon>Mycobacteriales</taxon>
        <taxon>Nocardiaceae</taxon>
        <taxon>Rhodococcoides</taxon>
    </lineage>
</organism>
<evidence type="ECO:0008006" key="3">
    <source>
        <dbReference type="Google" id="ProtNLM"/>
    </source>
</evidence>
<dbReference type="InterPro" id="IPR013324">
    <property type="entry name" value="RNA_pol_sigma_r3/r4-like"/>
</dbReference>